<dbReference type="EMBL" id="FNVA01000002">
    <property type="protein sequence ID" value="SEF89958.1"/>
    <property type="molecule type" value="Genomic_DNA"/>
</dbReference>
<evidence type="ECO:0008006" key="4">
    <source>
        <dbReference type="Google" id="ProtNLM"/>
    </source>
</evidence>
<keyword evidence="1" id="KW-0472">Membrane</keyword>
<reference evidence="2 3" key="1">
    <citation type="submission" date="2016-10" db="EMBL/GenBank/DDBJ databases">
        <authorList>
            <person name="de Groot N.N."/>
        </authorList>
    </citation>
    <scope>NUCLEOTIDE SEQUENCE [LARGE SCALE GENOMIC DNA]</scope>
    <source>
        <strain evidence="2 3">DSM 22489</strain>
    </source>
</reference>
<dbReference type="Proteomes" id="UP000236728">
    <property type="component" value="Unassembled WGS sequence"/>
</dbReference>
<dbReference type="RefSeq" id="WP_103932239.1">
    <property type="nucleotide sequence ID" value="NZ_FNVA01000002.1"/>
</dbReference>
<accession>A0A1H5VSK5</accession>
<gene>
    <name evidence="2" type="ORF">SAMN05421819_1284</name>
</gene>
<dbReference type="OrthoDB" id="115074at2"/>
<sequence>MHNQIRAVIRTIASRVRPHQAIPSRVDPRELIGLELDNILASDSFKGSKRCQAFLRYVVEAASTGNADQLKERTLGIDLFGRTPDYDTGDDAIVRVKANEVRKRLAQYSLGADPARRVRIELPAGSYAPQFDWYKDSARIVPSRRGVLVSRWAVVSAVMLCTVAGVSAVMHSRDPLRLFWEPMLGGSSSPIVCLGHPDVYIPTHGEPAMDEARSRPLQSLRPVAYVTSSESRTHPDVELIRDGYVGIGDSNASFLIGRALQSFGRGSQARLGDDVSFSDLKKAPAVLVGGFSNRWTMSMTNGLRFSFAEQDDKRVIVDRDRPSTFWSVPSLSKTGHATEDYAIVSRVLVARTGQSLVSIAGISGYGSQAAGEFVTDPAAIQKLTRSAPKGWERMNLQLVLRTKVVGETPGPAEVVASYYWR</sequence>
<name>A0A1H5VSK5_9BACT</name>
<protein>
    <recommendedName>
        <fullName evidence="4">TolB amino-terminal domain-containing protein</fullName>
    </recommendedName>
</protein>
<evidence type="ECO:0000313" key="3">
    <source>
        <dbReference type="Proteomes" id="UP000236728"/>
    </source>
</evidence>
<evidence type="ECO:0000313" key="2">
    <source>
        <dbReference type="EMBL" id="SEF89958.1"/>
    </source>
</evidence>
<keyword evidence="3" id="KW-1185">Reference proteome</keyword>
<organism evidence="2 3">
    <name type="scientific">Bryocella elongata</name>
    <dbReference type="NCBI Taxonomy" id="863522"/>
    <lineage>
        <taxon>Bacteria</taxon>
        <taxon>Pseudomonadati</taxon>
        <taxon>Acidobacteriota</taxon>
        <taxon>Terriglobia</taxon>
        <taxon>Terriglobales</taxon>
        <taxon>Acidobacteriaceae</taxon>
        <taxon>Bryocella</taxon>
    </lineage>
</organism>
<proteinExistence type="predicted"/>
<evidence type="ECO:0000256" key="1">
    <source>
        <dbReference type="SAM" id="Phobius"/>
    </source>
</evidence>
<dbReference type="AlphaFoldDB" id="A0A1H5VSK5"/>
<keyword evidence="1" id="KW-1133">Transmembrane helix</keyword>
<keyword evidence="1" id="KW-0812">Transmembrane</keyword>
<feature type="transmembrane region" description="Helical" evidence="1">
    <location>
        <begin position="149"/>
        <end position="170"/>
    </location>
</feature>